<dbReference type="PANTHER" id="PTHR13376:SF0">
    <property type="entry name" value="INTRAFLAGELLAR TRANSPORT PROTEIN 46 HOMOLOG"/>
    <property type="match status" value="1"/>
</dbReference>
<evidence type="ECO:0000256" key="4">
    <source>
        <dbReference type="ARBA" id="ARBA00023069"/>
    </source>
</evidence>
<keyword evidence="6" id="KW-0966">Cell projection</keyword>
<accession>A0AAW1TG54</accession>
<dbReference type="AlphaFoldDB" id="A0AAW1TG54"/>
<evidence type="ECO:0000313" key="7">
    <source>
        <dbReference type="EMBL" id="KAK9867768.1"/>
    </source>
</evidence>
<comment type="caution">
    <text evidence="7">The sequence shown here is derived from an EMBL/GenBank/DDBJ whole genome shotgun (WGS) entry which is preliminary data.</text>
</comment>
<organism evidence="7 8">
    <name type="scientific">Apatococcus fuscideae</name>
    <dbReference type="NCBI Taxonomy" id="2026836"/>
    <lineage>
        <taxon>Eukaryota</taxon>
        <taxon>Viridiplantae</taxon>
        <taxon>Chlorophyta</taxon>
        <taxon>core chlorophytes</taxon>
        <taxon>Trebouxiophyceae</taxon>
        <taxon>Chlorellales</taxon>
        <taxon>Chlorellaceae</taxon>
        <taxon>Apatococcus</taxon>
    </lineage>
</organism>
<dbReference type="GO" id="GO:0030992">
    <property type="term" value="C:intraciliary transport particle B"/>
    <property type="evidence" value="ECO:0007669"/>
    <property type="project" value="TreeGrafter"/>
</dbReference>
<dbReference type="PANTHER" id="PTHR13376">
    <property type="entry name" value="INTRAFLAGELLAR TRANSPORT PROTEIN 46 HOMOLOG"/>
    <property type="match status" value="1"/>
</dbReference>
<evidence type="ECO:0000256" key="1">
    <source>
        <dbReference type="ARBA" id="ARBA00004120"/>
    </source>
</evidence>
<comment type="subcellular location">
    <subcellularLocation>
        <location evidence="1">Cytoplasm</location>
        <location evidence="1">Cytoskeleton</location>
        <location evidence="1">Cilium basal body</location>
    </subcellularLocation>
</comment>
<evidence type="ECO:0000313" key="8">
    <source>
        <dbReference type="Proteomes" id="UP001485043"/>
    </source>
</evidence>
<keyword evidence="5" id="KW-0206">Cytoskeleton</keyword>
<evidence type="ECO:0000256" key="6">
    <source>
        <dbReference type="ARBA" id="ARBA00023273"/>
    </source>
</evidence>
<name>A0AAW1TG54_9CHLO</name>
<evidence type="ECO:0008006" key="9">
    <source>
        <dbReference type="Google" id="ProtNLM"/>
    </source>
</evidence>
<dbReference type="InterPro" id="IPR022088">
    <property type="entry name" value="Intraflagellar_transp_cmplxB"/>
</dbReference>
<sequence length="252" mass="27506">MQSPENSGSILARPGVRYNPADYVDLEVSERLRKLLPLITEFEPEEIELAAPLKPFIPDFVPARGGIDDFIKVPRPDGVEDDLGICLLDEPSALQSDPSIIQMRLRAAEPQQSNKVDEPATLPAAGSATRKLEAWIAQMRQLQQSKPSGHLHYSKPMPAVESLLEGWPAGSKAQLPPGHQELNLRSLATLVCNLLDIPVYENPVESLHLLFTALLEARQRADRPVSAAVGSYTIQPPGSRLGTACADVLQVM</sequence>
<dbReference type="Pfam" id="PF12317">
    <property type="entry name" value="IFT46_B_C"/>
    <property type="match status" value="1"/>
</dbReference>
<evidence type="ECO:0000256" key="5">
    <source>
        <dbReference type="ARBA" id="ARBA00023212"/>
    </source>
</evidence>
<evidence type="ECO:0000256" key="2">
    <source>
        <dbReference type="ARBA" id="ARBA00007700"/>
    </source>
</evidence>
<dbReference type="EMBL" id="JALJOV010000065">
    <property type="protein sequence ID" value="KAK9867768.1"/>
    <property type="molecule type" value="Genomic_DNA"/>
</dbReference>
<keyword evidence="4" id="KW-0969">Cilium</keyword>
<comment type="similarity">
    <text evidence="2">Belongs to the IFT46 family.</text>
</comment>
<gene>
    <name evidence="7" type="ORF">WJX84_001689</name>
</gene>
<dbReference type="GO" id="GO:0042073">
    <property type="term" value="P:intraciliary transport"/>
    <property type="evidence" value="ECO:0007669"/>
    <property type="project" value="InterPro"/>
</dbReference>
<protein>
    <recommendedName>
        <fullName evidence="9">Intraflagellar transport protein 46 homolog</fullName>
    </recommendedName>
</protein>
<dbReference type="GO" id="GO:0005815">
    <property type="term" value="C:microtubule organizing center"/>
    <property type="evidence" value="ECO:0007669"/>
    <property type="project" value="TreeGrafter"/>
</dbReference>
<dbReference type="GO" id="GO:0060271">
    <property type="term" value="P:cilium assembly"/>
    <property type="evidence" value="ECO:0007669"/>
    <property type="project" value="TreeGrafter"/>
</dbReference>
<dbReference type="GO" id="GO:0031514">
    <property type="term" value="C:motile cilium"/>
    <property type="evidence" value="ECO:0007669"/>
    <property type="project" value="TreeGrafter"/>
</dbReference>
<dbReference type="Proteomes" id="UP001485043">
    <property type="component" value="Unassembled WGS sequence"/>
</dbReference>
<keyword evidence="3" id="KW-0963">Cytoplasm</keyword>
<proteinExistence type="inferred from homology"/>
<reference evidence="7 8" key="1">
    <citation type="journal article" date="2024" name="Nat. Commun.">
        <title>Phylogenomics reveals the evolutionary origins of lichenization in chlorophyte algae.</title>
        <authorList>
            <person name="Puginier C."/>
            <person name="Libourel C."/>
            <person name="Otte J."/>
            <person name="Skaloud P."/>
            <person name="Haon M."/>
            <person name="Grisel S."/>
            <person name="Petersen M."/>
            <person name="Berrin J.G."/>
            <person name="Delaux P.M."/>
            <person name="Dal Grande F."/>
            <person name="Keller J."/>
        </authorList>
    </citation>
    <scope>NUCLEOTIDE SEQUENCE [LARGE SCALE GENOMIC DNA]</scope>
    <source>
        <strain evidence="7 8">SAG 2523</strain>
    </source>
</reference>
<evidence type="ECO:0000256" key="3">
    <source>
        <dbReference type="ARBA" id="ARBA00022490"/>
    </source>
</evidence>
<keyword evidence="8" id="KW-1185">Reference proteome</keyword>